<reference evidence="4" key="1">
    <citation type="submission" date="2020-05" db="EMBL/GenBank/DDBJ databases">
        <authorList>
            <person name="Chiriac C."/>
            <person name="Salcher M."/>
            <person name="Ghai R."/>
            <person name="Kavagutti S V."/>
        </authorList>
    </citation>
    <scope>NUCLEOTIDE SEQUENCE</scope>
</reference>
<feature type="transmembrane region" description="Helical" evidence="2">
    <location>
        <begin position="186"/>
        <end position="206"/>
    </location>
</feature>
<feature type="region of interest" description="Disordered" evidence="1">
    <location>
        <begin position="1"/>
        <end position="27"/>
    </location>
</feature>
<dbReference type="EMBL" id="CAEZTS010000136">
    <property type="protein sequence ID" value="CAB4586669.1"/>
    <property type="molecule type" value="Genomic_DNA"/>
</dbReference>
<protein>
    <submittedName>
        <fullName evidence="4">Unannotated protein</fullName>
    </submittedName>
</protein>
<evidence type="ECO:0000256" key="2">
    <source>
        <dbReference type="SAM" id="Phobius"/>
    </source>
</evidence>
<keyword evidence="2" id="KW-0812">Transmembrane</keyword>
<accession>A0A6J6FG64</accession>
<name>A0A6J6FG64_9ZZZZ</name>
<dbReference type="AlphaFoldDB" id="A0A6J6FG64"/>
<dbReference type="Pfam" id="PF00487">
    <property type="entry name" value="FA_desaturase"/>
    <property type="match status" value="1"/>
</dbReference>
<evidence type="ECO:0000259" key="3">
    <source>
        <dbReference type="Pfam" id="PF00487"/>
    </source>
</evidence>
<feature type="transmembrane region" description="Helical" evidence="2">
    <location>
        <begin position="50"/>
        <end position="72"/>
    </location>
</feature>
<dbReference type="InterPro" id="IPR005804">
    <property type="entry name" value="FA_desaturase_dom"/>
</dbReference>
<evidence type="ECO:0000256" key="1">
    <source>
        <dbReference type="SAM" id="MobiDB-lite"/>
    </source>
</evidence>
<gene>
    <name evidence="4" type="ORF">UFOPK1722_01398</name>
</gene>
<organism evidence="4">
    <name type="scientific">freshwater metagenome</name>
    <dbReference type="NCBI Taxonomy" id="449393"/>
    <lineage>
        <taxon>unclassified sequences</taxon>
        <taxon>metagenomes</taxon>
        <taxon>ecological metagenomes</taxon>
    </lineage>
</organism>
<evidence type="ECO:0000313" key="4">
    <source>
        <dbReference type="EMBL" id="CAB4586669.1"/>
    </source>
</evidence>
<keyword evidence="2" id="KW-0472">Membrane</keyword>
<dbReference type="CDD" id="cd03510">
    <property type="entry name" value="Rhizobitoxine-FADS-like"/>
    <property type="match status" value="1"/>
</dbReference>
<sequence>MVIDRHPPAGRETGDVMPDGRATSRTRDDLRRIPSFRNALSVVGVHAQTIALMVVAVRLGPITWIPVFLLMGRAHAQFASLMHESAHRLLFRNRRANDVVGRWLIGYPAFTNTDAYRRVHMAHHREEFGPNEPDIALYANYPISDASWRRKMWRDATGRTGLRLLTDQLRGLRSDVPVVRRSQRRIWFVQLVLFTACVLAGAWWVYPLFWLLPFLTVWRVINRLRSVAEHGGLEASDDRRVATHSVRQGWWPRFAMVPFNIGFHLAHHVDAGVPFRNLPRYHHLLCESGYVTPELEYPRYRDLWRALRAGR</sequence>
<proteinExistence type="predicted"/>
<dbReference type="GO" id="GO:0006629">
    <property type="term" value="P:lipid metabolic process"/>
    <property type="evidence" value="ECO:0007669"/>
    <property type="project" value="InterPro"/>
</dbReference>
<keyword evidence="2" id="KW-1133">Transmembrane helix</keyword>
<feature type="domain" description="Fatty acid desaturase" evidence="3">
    <location>
        <begin position="63"/>
        <end position="285"/>
    </location>
</feature>
<feature type="compositionally biased region" description="Basic and acidic residues" evidence="1">
    <location>
        <begin position="1"/>
        <end position="14"/>
    </location>
</feature>